<dbReference type="Pfam" id="PF09603">
    <property type="entry name" value="Fib_succ_major"/>
    <property type="match status" value="1"/>
</dbReference>
<organism evidence="2 3">
    <name type="scientific">Fibrobacter intestinalis</name>
    <dbReference type="NCBI Taxonomy" id="28122"/>
    <lineage>
        <taxon>Bacteria</taxon>
        <taxon>Pseudomonadati</taxon>
        <taxon>Fibrobacterota</taxon>
        <taxon>Fibrobacteria</taxon>
        <taxon>Fibrobacterales</taxon>
        <taxon>Fibrobacteraceae</taxon>
        <taxon>Fibrobacter</taxon>
    </lineage>
</organism>
<evidence type="ECO:0000313" key="3">
    <source>
        <dbReference type="Proteomes" id="UP000190449"/>
    </source>
</evidence>
<reference evidence="2 3" key="1">
    <citation type="submission" date="2017-02" db="EMBL/GenBank/DDBJ databases">
        <authorList>
            <person name="Peterson S.W."/>
        </authorList>
    </citation>
    <scope>NUCLEOTIDE SEQUENCE [LARGE SCALE GENOMIC DNA]</scope>
    <source>
        <strain evidence="2 3">ATCC 43854</strain>
    </source>
</reference>
<feature type="domain" description="Fibrobacter succinogenes major paralogous" evidence="1">
    <location>
        <begin position="831"/>
        <end position="1015"/>
    </location>
</feature>
<accession>A0A1T4R5C4</accession>
<dbReference type="Proteomes" id="UP000190449">
    <property type="component" value="Unassembled WGS sequence"/>
</dbReference>
<proteinExistence type="predicted"/>
<gene>
    <name evidence="2" type="ORF">SAMN02745108_02563</name>
</gene>
<evidence type="ECO:0000313" key="2">
    <source>
        <dbReference type="EMBL" id="SKA11242.1"/>
    </source>
</evidence>
<dbReference type="NCBIfam" id="TIGR02145">
    <property type="entry name" value="Fib_succ_major"/>
    <property type="match status" value="1"/>
</dbReference>
<dbReference type="STRING" id="28122.SAMN02745108_02563"/>
<sequence>MNGDYTCTSGTWTPQPSVGTCTDSLAREGAIRREGNKGLDSYGTTFACKDSSWTPATDTEKALGRVCVKKIDGRLADDTTGKKPKTYICAGTLWREATAAEKAAKAICAKNNEGTFVTDSSGGKKNTKVYVCRDSLWQEATGVEKATKKVCAANIYGMFAADSADKKLPLYVCNGKSWRPASAAEKATGLLCDKSINGDTVAFYICKDTVWTKDTSSSLKKCTEKLEGEVAKEVNPFRTVGLFATATDSSYVCDGKKWRVATAGEAATGRLCTEKLNGDTLNWYVCDASRNDWDPVQGSGLGECTAENIDSVSVEPNPHMEKGDSLFVCDGSTWNLLTKSLLGTCDGTLQDSVRRETNYNLKSFDSLFVCDESKWESESKYAFADGVPCTNNLNAKVVGNNLCLDGEWREATEGEIEMGAACNEATEGVVSTEKKKTCKSGKWENASAGELATGRTCSWAIRDTLLKGWVCKSYVNPDTTQNEIDVGFEKCAESDDSLMMKYFDGELSISDCSVWRHASAGEIANGKICTAKLQDNKVHNGFVCEDSLWREADAGEKANGFVCIKDSLYRVSKGYVCEKTSSTSYGFRTIKEGEEKGYICGKDSVRRRDASSVNTYQLPWVMRFGHDYICERGSGSWRKPTTAEIKTQRLCKHKADNSAYGDSVYSSYDAVKQPYMDIHGEDIYICDSRASDWREPDAGERATRKFCNDSLYLTVKNGYACDKTNSNYRWRVASTAELATEYVCNPTKQNELTNGYVCDGKTFRKASAAEIAIGGVCFEAISGSHFLGKGENYAETFEYMLYKCSCASNVCSWKMQDYITDERDNNRYPVVTIGGKTWMADDLRYSTKYGRYRYYWSDAIDSIAAFSSSANKAGYGNATKTTKPTRGICPQGWHIPSSSDWDDLLNSTAAIFGFNPIIGSTERDLAEVKALRDCGYSKTNTESCNTLGLSLDSKVYWTSSRYNESQVQAGCAPNSDLNRSDCEKRYAEVVTVSTKKVETMEHKNKNDKLFVRCVKD</sequence>
<dbReference type="AlphaFoldDB" id="A0A1T4R5C4"/>
<name>A0A1T4R5C4_9BACT</name>
<dbReference type="InterPro" id="IPR011871">
    <property type="entry name" value="Fib_succ_major"/>
</dbReference>
<dbReference type="RefSeq" id="WP_143394309.1">
    <property type="nucleotide sequence ID" value="NZ_FUWU01000062.1"/>
</dbReference>
<evidence type="ECO:0000259" key="1">
    <source>
        <dbReference type="Pfam" id="PF09603"/>
    </source>
</evidence>
<dbReference type="EMBL" id="FUWU01000062">
    <property type="protein sequence ID" value="SKA11242.1"/>
    <property type="molecule type" value="Genomic_DNA"/>
</dbReference>
<protein>
    <submittedName>
        <fullName evidence="2">Major paralogous domain-containing protein</fullName>
    </submittedName>
</protein>